<evidence type="ECO:0000259" key="3">
    <source>
        <dbReference type="PROSITE" id="PS50011"/>
    </source>
</evidence>
<dbReference type="InterPro" id="IPR008266">
    <property type="entry name" value="Tyr_kinase_AS"/>
</dbReference>
<dbReference type="InterPro" id="IPR051681">
    <property type="entry name" value="Ser/Thr_Kinases-Pseudokinases"/>
</dbReference>
<gene>
    <name evidence="4" type="ORF">MCHLO_03244</name>
</gene>
<accession>A0ABQ0L3G0</accession>
<name>A0ABQ0L3G0_MYCCL</name>
<evidence type="ECO:0000313" key="5">
    <source>
        <dbReference type="Proteomes" id="UP000815677"/>
    </source>
</evidence>
<reference evidence="4" key="1">
    <citation type="submission" date="2014-09" db="EMBL/GenBank/DDBJ databases">
        <title>Genome sequence of the luminous mushroom Mycena chlorophos for searching fungal bioluminescence genes.</title>
        <authorList>
            <person name="Tanaka Y."/>
            <person name="Kasuga D."/>
            <person name="Oba Y."/>
            <person name="Hase S."/>
            <person name="Sato K."/>
            <person name="Oba Y."/>
            <person name="Sakakibara Y."/>
        </authorList>
    </citation>
    <scope>NUCLEOTIDE SEQUENCE</scope>
</reference>
<feature type="domain" description="Protein kinase" evidence="3">
    <location>
        <begin position="235"/>
        <end position="510"/>
    </location>
</feature>
<dbReference type="PROSITE" id="PS50011">
    <property type="entry name" value="PROTEIN_KINASE_DOM"/>
    <property type="match status" value="1"/>
</dbReference>
<dbReference type="Proteomes" id="UP000815677">
    <property type="component" value="Unassembled WGS sequence"/>
</dbReference>
<dbReference type="Gene3D" id="1.10.510.10">
    <property type="entry name" value="Transferase(Phosphotransferase) domain 1"/>
    <property type="match status" value="1"/>
</dbReference>
<dbReference type="SUPFAM" id="SSF56112">
    <property type="entry name" value="Protein kinase-like (PK-like)"/>
    <property type="match status" value="1"/>
</dbReference>
<evidence type="ECO:0000256" key="2">
    <source>
        <dbReference type="ARBA" id="ARBA00022840"/>
    </source>
</evidence>
<dbReference type="InterPro" id="IPR011009">
    <property type="entry name" value="Kinase-like_dom_sf"/>
</dbReference>
<keyword evidence="2" id="KW-0067">ATP-binding</keyword>
<organism evidence="4 5">
    <name type="scientific">Mycena chlorophos</name>
    <name type="common">Agaric fungus</name>
    <name type="synonym">Agaricus chlorophos</name>
    <dbReference type="NCBI Taxonomy" id="658473"/>
    <lineage>
        <taxon>Eukaryota</taxon>
        <taxon>Fungi</taxon>
        <taxon>Dikarya</taxon>
        <taxon>Basidiomycota</taxon>
        <taxon>Agaricomycotina</taxon>
        <taxon>Agaricomycetes</taxon>
        <taxon>Agaricomycetidae</taxon>
        <taxon>Agaricales</taxon>
        <taxon>Marasmiineae</taxon>
        <taxon>Mycenaceae</taxon>
        <taxon>Mycena</taxon>
    </lineage>
</organism>
<sequence length="512" mass="56868">MLLRGGGRGCAGANLLPTERPWVTFHGGRFPGLPPNPHAPAATLPRQVSPTEHIANFEGKDNDINEESESQFLDIEVYSRLVASLSQARDAQDPRLQADLNTLTQLTSSLDSVSKLVQSKDLRAMLLHVSSILGISSDQYLRAALEKDDADLSRLLMRIACIESEKRTLLGLKGETAQLAVDIIQDLLDKESLPSTSDAVSTASLLHLVARPLLIKLSESSGMLPASLFIHGVRRTDQDALFGGAFGDIYRAMHKGRQVALKRMRVFQPDSELEWQKLRRRFCREAMLWQRLQHPFVLSFTGIDAETFPTFLCIVSPWMKNGTLTKHLADNGRTGVELRLFEVAQGLAYLHSEGIVHGDLRGSNILVDDDWHARLADFGLSVLSSVPLTHTTYRSGSTRWMGPELLFPQSCGLDSYRRTFASDVYSFGSVCVELAQGQPPFCEIKEDMAVVLRVLEGYRSPRPCDPATGQPLISFALWAIVERCWTHDPAQRPSMARVVEMMQESRTARFGG</sequence>
<dbReference type="InterPro" id="IPR000719">
    <property type="entry name" value="Prot_kinase_dom"/>
</dbReference>
<dbReference type="InterPro" id="IPR001245">
    <property type="entry name" value="Ser-Thr/Tyr_kinase_cat_dom"/>
</dbReference>
<dbReference type="Pfam" id="PF07714">
    <property type="entry name" value="PK_Tyr_Ser-Thr"/>
    <property type="match status" value="1"/>
</dbReference>
<keyword evidence="1" id="KW-0547">Nucleotide-binding</keyword>
<dbReference type="PANTHER" id="PTHR44329">
    <property type="entry name" value="SERINE/THREONINE-PROTEIN KINASE TNNI3K-RELATED"/>
    <property type="match status" value="1"/>
</dbReference>
<proteinExistence type="predicted"/>
<dbReference type="PANTHER" id="PTHR44329:SF298">
    <property type="entry name" value="MIXED LINEAGE KINASE DOMAIN-LIKE PROTEIN"/>
    <property type="match status" value="1"/>
</dbReference>
<protein>
    <recommendedName>
        <fullName evidence="3">Protein kinase domain-containing protein</fullName>
    </recommendedName>
</protein>
<dbReference type="EMBL" id="DF841693">
    <property type="protein sequence ID" value="GAT45679.1"/>
    <property type="molecule type" value="Genomic_DNA"/>
</dbReference>
<keyword evidence="5" id="KW-1185">Reference proteome</keyword>
<evidence type="ECO:0000313" key="4">
    <source>
        <dbReference type="EMBL" id="GAT45679.1"/>
    </source>
</evidence>
<dbReference type="PROSITE" id="PS00109">
    <property type="entry name" value="PROTEIN_KINASE_TYR"/>
    <property type="match status" value="1"/>
</dbReference>
<evidence type="ECO:0000256" key="1">
    <source>
        <dbReference type="ARBA" id="ARBA00022741"/>
    </source>
</evidence>